<dbReference type="Gene3D" id="2.30.170.10">
    <property type="match status" value="1"/>
</dbReference>
<evidence type="ECO:0000313" key="2">
    <source>
        <dbReference type="EMBL" id="EJP71510.1"/>
    </source>
</evidence>
<dbReference type="Proteomes" id="UP000010305">
    <property type="component" value="Unassembled WGS sequence"/>
</dbReference>
<keyword evidence="1" id="KW-0812">Transmembrane</keyword>
<keyword evidence="1" id="KW-1133">Transmembrane helix</keyword>
<keyword evidence="1" id="KW-0472">Membrane</keyword>
<evidence type="ECO:0000313" key="3">
    <source>
        <dbReference type="Proteomes" id="UP000010305"/>
    </source>
</evidence>
<dbReference type="AlphaFoldDB" id="J4WQG8"/>
<name>J4WQG8_9GAMM</name>
<organism evidence="2 3">
    <name type="scientific">SAR86 cluster bacterium SAR86A</name>
    <dbReference type="NCBI Taxonomy" id="1123866"/>
    <lineage>
        <taxon>Bacteria</taxon>
        <taxon>Pseudomonadati</taxon>
        <taxon>Pseudomonadota</taxon>
        <taxon>Gammaproteobacteria</taxon>
        <taxon>SAR86 cluster</taxon>
    </lineage>
</organism>
<dbReference type="HOGENOM" id="CLU_168222_2_0_6"/>
<reference evidence="2 3" key="1">
    <citation type="journal article" date="2012" name="ISME J.">
        <title>Genomic insights to SAR86, an abundant and uncultivated marine bacterial lineage.</title>
        <authorList>
            <person name="Dupont C.L."/>
            <person name="Rusch D.B."/>
            <person name="Yooseph S."/>
            <person name="Lombardo M.J."/>
            <person name="Richter R.A."/>
            <person name="Valas R."/>
            <person name="Novotny M."/>
            <person name="Yee-Greenbaum J."/>
            <person name="Selengut J.D."/>
            <person name="Haft D.H."/>
            <person name="Halpern A.L."/>
            <person name="Lasken R.S."/>
            <person name="Nealson K."/>
            <person name="Friedman R."/>
            <person name="Venter J.C."/>
        </authorList>
    </citation>
    <scope>NUCLEOTIDE SEQUENCE [LARGE SCALE GENOMIC DNA]</scope>
</reference>
<dbReference type="STRING" id="1123866.NT01SARS_1319"/>
<proteinExistence type="predicted"/>
<accession>J4WQG8</accession>
<gene>
    <name evidence="2" type="ORF">NT01SARS_1319</name>
</gene>
<dbReference type="EMBL" id="JH611157">
    <property type="protein sequence ID" value="EJP71510.1"/>
    <property type="molecule type" value="Genomic_DNA"/>
</dbReference>
<protein>
    <recommendedName>
        <fullName evidence="4">Prokaryotic metallothionein</fullName>
    </recommendedName>
</protein>
<feature type="transmembrane region" description="Helical" evidence="1">
    <location>
        <begin position="6"/>
        <end position="25"/>
    </location>
</feature>
<evidence type="ECO:0008006" key="4">
    <source>
        <dbReference type="Google" id="ProtNLM"/>
    </source>
</evidence>
<sequence length="70" mass="8081">MIIKIIPLFAPLLIYFFIKLGKAYISSKFKKNDQKSDLMMSCHACKTYVHESLVIQNKGLYFCSKECANL</sequence>
<evidence type="ECO:0000256" key="1">
    <source>
        <dbReference type="SAM" id="Phobius"/>
    </source>
</evidence>